<evidence type="ECO:0000313" key="11">
    <source>
        <dbReference type="EMBL" id="KOO26632.1"/>
    </source>
</evidence>
<name>A0A0M0JJX8_9EUKA</name>
<accession>A0A0M0JJX8</accession>
<dbReference type="PANTHER" id="PTHR13808:SF1">
    <property type="entry name" value="HISTONE ACETYLTRANSFERASE"/>
    <property type="match status" value="1"/>
</dbReference>
<keyword evidence="4" id="KW-0156">Chromatin regulator</keyword>
<dbReference type="GO" id="GO:0045944">
    <property type="term" value="P:positive regulation of transcription by RNA polymerase II"/>
    <property type="evidence" value="ECO:0007669"/>
    <property type="project" value="TreeGrafter"/>
</dbReference>
<protein>
    <recommendedName>
        <fullName evidence="2">histone acetyltransferase</fullName>
        <ecNumber evidence="2">2.3.1.48</ecNumber>
    </recommendedName>
</protein>
<dbReference type="InterPro" id="IPR031162">
    <property type="entry name" value="CBP_P300_HAT"/>
</dbReference>
<keyword evidence="12" id="KW-1185">Reference proteome</keyword>
<keyword evidence="3" id="KW-0808">Transferase</keyword>
<evidence type="ECO:0000256" key="7">
    <source>
        <dbReference type="ARBA" id="ARBA00023242"/>
    </source>
</evidence>
<feature type="compositionally biased region" description="Gly residues" evidence="9">
    <location>
        <begin position="19"/>
        <end position="31"/>
    </location>
</feature>
<organism evidence="11 12">
    <name type="scientific">Chrysochromulina tobinii</name>
    <dbReference type="NCBI Taxonomy" id="1460289"/>
    <lineage>
        <taxon>Eukaryota</taxon>
        <taxon>Haptista</taxon>
        <taxon>Haptophyta</taxon>
        <taxon>Prymnesiophyceae</taxon>
        <taxon>Prymnesiales</taxon>
        <taxon>Chrysochromulinaceae</taxon>
        <taxon>Chrysochromulina</taxon>
    </lineage>
</organism>
<dbReference type="InterPro" id="IPR013178">
    <property type="entry name" value="Histone_AcTrfase_Rtt109/CBP"/>
</dbReference>
<dbReference type="OrthoDB" id="899at2759"/>
<dbReference type="GO" id="GO:0031490">
    <property type="term" value="F:chromatin DNA binding"/>
    <property type="evidence" value="ECO:0007669"/>
    <property type="project" value="TreeGrafter"/>
</dbReference>
<dbReference type="AlphaFoldDB" id="A0A0M0JJX8"/>
<evidence type="ECO:0000259" key="10">
    <source>
        <dbReference type="PROSITE" id="PS51727"/>
    </source>
</evidence>
<feature type="domain" description="CBP/p300-type HAT" evidence="10">
    <location>
        <begin position="79"/>
        <end position="298"/>
    </location>
</feature>
<dbReference type="Proteomes" id="UP000037460">
    <property type="component" value="Unassembled WGS sequence"/>
</dbReference>
<dbReference type="Pfam" id="PF08214">
    <property type="entry name" value="HAT_KAT11"/>
    <property type="match status" value="1"/>
</dbReference>
<evidence type="ECO:0000256" key="1">
    <source>
        <dbReference type="ARBA" id="ARBA00004123"/>
    </source>
</evidence>
<proteinExistence type="predicted"/>
<dbReference type="PANTHER" id="PTHR13808">
    <property type="entry name" value="CBP/P300-RELATED"/>
    <property type="match status" value="1"/>
</dbReference>
<keyword evidence="7" id="KW-0539">Nucleus</keyword>
<reference evidence="12" key="1">
    <citation type="journal article" date="2015" name="PLoS Genet.">
        <title>Genome Sequence and Transcriptome Analyses of Chrysochromulina tobin: Metabolic Tools for Enhanced Algal Fitness in the Prominent Order Prymnesiales (Haptophyceae).</title>
        <authorList>
            <person name="Hovde B.T."/>
            <person name="Deodato C.R."/>
            <person name="Hunsperger H.M."/>
            <person name="Ryken S.A."/>
            <person name="Yost W."/>
            <person name="Jha R.K."/>
            <person name="Patterson J."/>
            <person name="Monnat R.J. Jr."/>
            <person name="Barlow S.B."/>
            <person name="Starkenburg S.R."/>
            <person name="Cattolico R.A."/>
        </authorList>
    </citation>
    <scope>NUCLEOTIDE SEQUENCE</scope>
    <source>
        <strain evidence="12">CCMP291</strain>
    </source>
</reference>
<dbReference type="GO" id="GO:0005667">
    <property type="term" value="C:transcription regulator complex"/>
    <property type="evidence" value="ECO:0007669"/>
    <property type="project" value="TreeGrafter"/>
</dbReference>
<evidence type="ECO:0000256" key="9">
    <source>
        <dbReference type="SAM" id="MobiDB-lite"/>
    </source>
</evidence>
<comment type="caution">
    <text evidence="11">The sequence shown here is derived from an EMBL/GenBank/DDBJ whole genome shotgun (WGS) entry which is preliminary data.</text>
</comment>
<gene>
    <name evidence="11" type="ORF">Ctob_010240</name>
</gene>
<comment type="catalytic activity">
    <reaction evidence="8">
        <text>L-lysyl-[protein] + acetyl-CoA = N(6)-acetyl-L-lysyl-[protein] + CoA + H(+)</text>
        <dbReference type="Rhea" id="RHEA:45948"/>
        <dbReference type="Rhea" id="RHEA-COMP:9752"/>
        <dbReference type="Rhea" id="RHEA-COMP:10731"/>
        <dbReference type="ChEBI" id="CHEBI:15378"/>
        <dbReference type="ChEBI" id="CHEBI:29969"/>
        <dbReference type="ChEBI" id="CHEBI:57287"/>
        <dbReference type="ChEBI" id="CHEBI:57288"/>
        <dbReference type="ChEBI" id="CHEBI:61930"/>
        <dbReference type="EC" id="2.3.1.48"/>
    </reaction>
</comment>
<keyword evidence="6" id="KW-0804">Transcription</keyword>
<comment type="subcellular location">
    <subcellularLocation>
        <location evidence="1">Nucleus</location>
    </subcellularLocation>
</comment>
<dbReference type="SMART" id="SM01250">
    <property type="entry name" value="KAT11"/>
    <property type="match status" value="1"/>
</dbReference>
<dbReference type="GO" id="GO:0000123">
    <property type="term" value="C:histone acetyltransferase complex"/>
    <property type="evidence" value="ECO:0007669"/>
    <property type="project" value="TreeGrafter"/>
</dbReference>
<evidence type="ECO:0000256" key="3">
    <source>
        <dbReference type="ARBA" id="ARBA00022679"/>
    </source>
</evidence>
<evidence type="ECO:0000256" key="2">
    <source>
        <dbReference type="ARBA" id="ARBA00013184"/>
    </source>
</evidence>
<dbReference type="EC" id="2.3.1.48" evidence="2"/>
<keyword evidence="5" id="KW-0805">Transcription regulation</keyword>
<evidence type="ECO:0000313" key="12">
    <source>
        <dbReference type="Proteomes" id="UP000037460"/>
    </source>
</evidence>
<dbReference type="GO" id="GO:0003713">
    <property type="term" value="F:transcription coactivator activity"/>
    <property type="evidence" value="ECO:0007669"/>
    <property type="project" value="TreeGrafter"/>
</dbReference>
<evidence type="ECO:0000256" key="5">
    <source>
        <dbReference type="ARBA" id="ARBA00023015"/>
    </source>
</evidence>
<feature type="region of interest" description="Disordered" evidence="9">
    <location>
        <begin position="1"/>
        <end position="37"/>
    </location>
</feature>
<dbReference type="GO" id="GO:0005634">
    <property type="term" value="C:nucleus"/>
    <property type="evidence" value="ECO:0007669"/>
    <property type="project" value="UniProtKB-SubCell"/>
</dbReference>
<dbReference type="PROSITE" id="PS51727">
    <property type="entry name" value="CBP_P300_HAT"/>
    <property type="match status" value="1"/>
</dbReference>
<sequence length="298" mass="33110">MADAAANVKRQRSASAKSAGGGCHSGGGGGVGEEDDLDLTSGVHQIKAAYDRPSDSESGGFCERNRYAKDQLIEVYDGGVSGASVGGIPMSDFIEKAVAADLKAVGVTCEPVTIRIVSSLLMTSYAPEKLVEHQQALNDPYPKEFPYKSKALLAFQKRDGLDVCLFALYVQEYGSDCPEPNKDRVYISYLDSVCCSAYPHPHDFGYTPLPLLSLTCLEFSFIRYVHIWVEPPKMGDEYIFFARSDQQRKPMKREKLREWYRRMLDKAKEKGIVESYGSMQDLFGGMRSVSDMLMHQSF</sequence>
<dbReference type="EMBL" id="JWZX01002824">
    <property type="protein sequence ID" value="KOO26632.1"/>
    <property type="molecule type" value="Genomic_DNA"/>
</dbReference>
<dbReference type="GO" id="GO:0004402">
    <property type="term" value="F:histone acetyltransferase activity"/>
    <property type="evidence" value="ECO:0007669"/>
    <property type="project" value="InterPro"/>
</dbReference>
<evidence type="ECO:0000256" key="4">
    <source>
        <dbReference type="ARBA" id="ARBA00022853"/>
    </source>
</evidence>
<evidence type="ECO:0000256" key="8">
    <source>
        <dbReference type="ARBA" id="ARBA00048017"/>
    </source>
</evidence>
<evidence type="ECO:0000256" key="6">
    <source>
        <dbReference type="ARBA" id="ARBA00023163"/>
    </source>
</evidence>